<protein>
    <recommendedName>
        <fullName evidence="6">Probable imidazolonepropionase</fullName>
        <ecNumber evidence="5">3.5.2.7</ecNumber>
    </recommendedName>
</protein>
<dbReference type="Gene3D" id="2.30.40.10">
    <property type="entry name" value="Urease, subunit C, domain 1"/>
    <property type="match status" value="1"/>
</dbReference>
<proteinExistence type="inferred from homology"/>
<dbReference type="PANTHER" id="PTHR42752:SF1">
    <property type="entry name" value="IMIDAZOLONEPROPIONASE-RELATED"/>
    <property type="match status" value="1"/>
</dbReference>
<name>A0ABM0JJB6_APLCA</name>
<dbReference type="CDD" id="cd01296">
    <property type="entry name" value="Imidazolone-5PH"/>
    <property type="match status" value="1"/>
</dbReference>
<evidence type="ECO:0000256" key="4">
    <source>
        <dbReference type="ARBA" id="ARBA00008002"/>
    </source>
</evidence>
<dbReference type="InterPro" id="IPR005920">
    <property type="entry name" value="HutI"/>
</dbReference>
<dbReference type="InterPro" id="IPR011059">
    <property type="entry name" value="Metal-dep_hydrolase_composite"/>
</dbReference>
<accession>A0ABM0JJB6</accession>
<evidence type="ECO:0000256" key="9">
    <source>
        <dbReference type="ARBA" id="ARBA00022808"/>
    </source>
</evidence>
<reference evidence="14" key="1">
    <citation type="submission" date="2025-08" db="UniProtKB">
        <authorList>
            <consortium name="RefSeq"/>
        </authorList>
    </citation>
    <scope>IDENTIFICATION</scope>
</reference>
<evidence type="ECO:0000259" key="12">
    <source>
        <dbReference type="Pfam" id="PF01979"/>
    </source>
</evidence>
<keyword evidence="9" id="KW-0369">Histidine metabolism</keyword>
<sequence>MPGKYKLLVEHARQLVPVTRSGARFLRGDDMKSVDVMEGAPGGYSVLVDSDGVIADMGPSEEVEQRVDRGQVEQVIDASGRCVLPGFVDAHTHPVWAGDRVHEFALKLAGASYMEIHKQGGGIHYTVTHTRQASEDELFQAFSHRLSRMVRAGTTLVECKSGYGLDLHNEVKMLKVIERARRLGLVGISSTYCGAHAVPIGQTSKEATDDIINNQLPDIKKRMESGELTVDNIDVFCEVGVFDLEQTREILKAGKAMGLQINFHGEELHRLNSAEMGAGLGADAISHLEEVSKTGLTAMSQAGTVAVILPTTAYNLHLQPPPVRSMIDNGVIVALGTDFNPNAHCLAMPLVMNLACVTMKMSMQEALVAATLNAAHALGRSARHGSLEVGKVADMIIVDAPRWEHIIYQMGSHDSLISAVMHKGQVVHSTNL</sequence>
<evidence type="ECO:0000256" key="5">
    <source>
        <dbReference type="ARBA" id="ARBA00012864"/>
    </source>
</evidence>
<dbReference type="SUPFAM" id="SSF51556">
    <property type="entry name" value="Metallo-dependent hydrolases"/>
    <property type="match status" value="1"/>
</dbReference>
<dbReference type="GeneID" id="101849529"/>
<dbReference type="NCBIfam" id="TIGR01224">
    <property type="entry name" value="hutI"/>
    <property type="match status" value="1"/>
</dbReference>
<evidence type="ECO:0000256" key="2">
    <source>
        <dbReference type="ARBA" id="ARBA00001965"/>
    </source>
</evidence>
<dbReference type="RefSeq" id="XP_005094957.1">
    <property type="nucleotide sequence ID" value="XM_005094900.3"/>
</dbReference>
<dbReference type="SUPFAM" id="SSF51338">
    <property type="entry name" value="Composite domain of metallo-dependent hydrolases"/>
    <property type="match status" value="1"/>
</dbReference>
<evidence type="ECO:0000256" key="3">
    <source>
        <dbReference type="ARBA" id="ARBA00004758"/>
    </source>
</evidence>
<evidence type="ECO:0000313" key="14">
    <source>
        <dbReference type="RefSeq" id="XP_005094957.1"/>
    </source>
</evidence>
<keyword evidence="8" id="KW-0378">Hydrolase</keyword>
<dbReference type="InterPro" id="IPR032466">
    <property type="entry name" value="Metal_Hydrolase"/>
</dbReference>
<dbReference type="EC" id="3.5.2.7" evidence="5"/>
<comment type="catalytic activity">
    <reaction evidence="1">
        <text>4-imidazolone-5-propanoate + H2O = N-formimidoyl-L-glutamate</text>
        <dbReference type="Rhea" id="RHEA:23660"/>
        <dbReference type="ChEBI" id="CHEBI:15377"/>
        <dbReference type="ChEBI" id="CHEBI:58928"/>
        <dbReference type="ChEBI" id="CHEBI:77893"/>
        <dbReference type="EC" id="3.5.2.7"/>
    </reaction>
</comment>
<evidence type="ECO:0000256" key="1">
    <source>
        <dbReference type="ARBA" id="ARBA00000853"/>
    </source>
</evidence>
<feature type="domain" description="Amidohydrolase-related" evidence="12">
    <location>
        <begin position="83"/>
        <end position="426"/>
    </location>
</feature>
<keyword evidence="10" id="KW-0862">Zinc</keyword>
<evidence type="ECO:0000256" key="8">
    <source>
        <dbReference type="ARBA" id="ARBA00022801"/>
    </source>
</evidence>
<gene>
    <name evidence="14" type="primary">LOC101849529</name>
</gene>
<dbReference type="Proteomes" id="UP000694888">
    <property type="component" value="Unplaced"/>
</dbReference>
<evidence type="ECO:0000313" key="13">
    <source>
        <dbReference type="Proteomes" id="UP000694888"/>
    </source>
</evidence>
<evidence type="ECO:0000256" key="10">
    <source>
        <dbReference type="ARBA" id="ARBA00022833"/>
    </source>
</evidence>
<dbReference type="Gene3D" id="3.20.20.140">
    <property type="entry name" value="Metal-dependent hydrolases"/>
    <property type="match status" value="1"/>
</dbReference>
<organism evidence="13 14">
    <name type="scientific">Aplysia californica</name>
    <name type="common">California sea hare</name>
    <dbReference type="NCBI Taxonomy" id="6500"/>
    <lineage>
        <taxon>Eukaryota</taxon>
        <taxon>Metazoa</taxon>
        <taxon>Spiralia</taxon>
        <taxon>Lophotrochozoa</taxon>
        <taxon>Mollusca</taxon>
        <taxon>Gastropoda</taxon>
        <taxon>Heterobranchia</taxon>
        <taxon>Euthyneura</taxon>
        <taxon>Tectipleura</taxon>
        <taxon>Aplysiida</taxon>
        <taxon>Aplysioidea</taxon>
        <taxon>Aplysiidae</taxon>
        <taxon>Aplysia</taxon>
    </lineage>
</organism>
<comment type="similarity">
    <text evidence="4">Belongs to the metallo-dependent hydrolases superfamily. HutI family.</text>
</comment>
<evidence type="ECO:0000256" key="7">
    <source>
        <dbReference type="ARBA" id="ARBA00022723"/>
    </source>
</evidence>
<comment type="pathway">
    <text evidence="3">Amino-acid degradation; L-histidine degradation into L-glutamate; N-formimidoyl-L-glutamate from L-histidine: step 3/3.</text>
</comment>
<dbReference type="InterPro" id="IPR006680">
    <property type="entry name" value="Amidohydro-rel"/>
</dbReference>
<keyword evidence="13" id="KW-1185">Reference proteome</keyword>
<comment type="cofactor">
    <cofactor evidence="2">
        <name>Fe(3+)</name>
        <dbReference type="ChEBI" id="CHEBI:29034"/>
    </cofactor>
</comment>
<dbReference type="PANTHER" id="PTHR42752">
    <property type="entry name" value="IMIDAZOLONEPROPIONASE"/>
    <property type="match status" value="1"/>
</dbReference>
<keyword evidence="7" id="KW-0479">Metal-binding</keyword>
<evidence type="ECO:0000256" key="6">
    <source>
        <dbReference type="ARBA" id="ARBA00013406"/>
    </source>
</evidence>
<evidence type="ECO:0000256" key="11">
    <source>
        <dbReference type="ARBA" id="ARBA00023004"/>
    </source>
</evidence>
<keyword evidence="11" id="KW-0408">Iron</keyword>
<dbReference type="Pfam" id="PF01979">
    <property type="entry name" value="Amidohydro_1"/>
    <property type="match status" value="1"/>
</dbReference>